<dbReference type="AlphaFoldDB" id="A0A4S8PVU9"/>
<reference evidence="2 3" key="2">
    <citation type="submission" date="2019-05" db="EMBL/GenBank/DDBJ databases">
        <title>Glycomyces buryatensis sp. nov.</title>
        <authorList>
            <person name="Nikitina E."/>
        </authorList>
    </citation>
    <scope>NUCLEOTIDE SEQUENCE [LARGE SCALE GENOMIC DNA]</scope>
    <source>
        <strain evidence="2 3">18</strain>
    </source>
</reference>
<sequence>MNHPSFPTSLEPGQKVAARPWLWLPAPGALAVNTLAPYYCPATIDSTLVDLVEIVFDQPQFEVWPQRQIIAPTDLHPWPHHCRECRATAAPLDPATDIAALRRHCAALEAERDALQAELFATRAALPLSA</sequence>
<feature type="coiled-coil region" evidence="1">
    <location>
        <begin position="98"/>
        <end position="125"/>
    </location>
</feature>
<reference evidence="3" key="1">
    <citation type="submission" date="2019-04" db="EMBL/GenBank/DDBJ databases">
        <title>Nocardioides xinjiangensis sp. nov.</title>
        <authorList>
            <person name="Liu S."/>
        </authorList>
    </citation>
    <scope>NUCLEOTIDE SEQUENCE [LARGE SCALE GENOMIC DNA]</scope>
    <source>
        <strain evidence="3">18</strain>
    </source>
</reference>
<dbReference type="RefSeq" id="WP_136536870.1">
    <property type="nucleotide sequence ID" value="NZ_STGY01000073.1"/>
</dbReference>
<evidence type="ECO:0000256" key="1">
    <source>
        <dbReference type="SAM" id="Coils"/>
    </source>
</evidence>
<gene>
    <name evidence="2" type="ORF">FAB82_22840</name>
</gene>
<organism evidence="2 3">
    <name type="scientific">Glycomyces buryatensis</name>
    <dbReference type="NCBI Taxonomy" id="2570927"/>
    <lineage>
        <taxon>Bacteria</taxon>
        <taxon>Bacillati</taxon>
        <taxon>Actinomycetota</taxon>
        <taxon>Actinomycetes</taxon>
        <taxon>Glycomycetales</taxon>
        <taxon>Glycomycetaceae</taxon>
        <taxon>Glycomyces</taxon>
    </lineage>
</organism>
<evidence type="ECO:0000313" key="2">
    <source>
        <dbReference type="EMBL" id="THV35713.1"/>
    </source>
</evidence>
<evidence type="ECO:0000313" key="3">
    <source>
        <dbReference type="Proteomes" id="UP000308760"/>
    </source>
</evidence>
<name>A0A4S8PVU9_9ACTN</name>
<proteinExistence type="predicted"/>
<dbReference type="EMBL" id="STGY01000073">
    <property type="protein sequence ID" value="THV35713.1"/>
    <property type="molecule type" value="Genomic_DNA"/>
</dbReference>
<accession>A0A4S8PVU9</accession>
<keyword evidence="1" id="KW-0175">Coiled coil</keyword>
<protein>
    <submittedName>
        <fullName evidence="2">Uncharacterized protein</fullName>
    </submittedName>
</protein>
<comment type="caution">
    <text evidence="2">The sequence shown here is derived from an EMBL/GenBank/DDBJ whole genome shotgun (WGS) entry which is preliminary data.</text>
</comment>
<dbReference type="Proteomes" id="UP000308760">
    <property type="component" value="Unassembled WGS sequence"/>
</dbReference>
<keyword evidence="3" id="KW-1185">Reference proteome</keyword>